<dbReference type="Proteomes" id="UP000014978">
    <property type="component" value="Unassembled WGS sequence"/>
</dbReference>
<dbReference type="GO" id="GO:0061630">
    <property type="term" value="F:ubiquitin protein ligase activity"/>
    <property type="evidence" value="ECO:0007669"/>
    <property type="project" value="InterPro"/>
</dbReference>
<feature type="domain" description="RING-type" evidence="2">
    <location>
        <begin position="3"/>
        <end position="43"/>
    </location>
</feature>
<dbReference type="GO" id="GO:0008270">
    <property type="term" value="F:zinc ion binding"/>
    <property type="evidence" value="ECO:0007669"/>
    <property type="project" value="UniProtKB-KW"/>
</dbReference>
<evidence type="ECO:0000313" key="3">
    <source>
        <dbReference type="EMBL" id="EPR79815.1"/>
    </source>
</evidence>
<dbReference type="Gene3D" id="3.30.40.10">
    <property type="entry name" value="Zinc/RING finger domain, C3HC4 (zinc finger)"/>
    <property type="match status" value="1"/>
</dbReference>
<dbReference type="VEuPathDB" id="MicrosporidiaDB:SLOPH_2336"/>
<dbReference type="PANTHER" id="PTHR22938:SF0">
    <property type="entry name" value="E3 UBIQUITIN-PROTEIN LIGASE ZNF598"/>
    <property type="match status" value="1"/>
</dbReference>
<comment type="caution">
    <text evidence="3">The sequence shown here is derived from an EMBL/GenBank/DDBJ whole genome shotgun (WGS) entry which is preliminary data.</text>
</comment>
<keyword evidence="1" id="KW-0863">Zinc-finger</keyword>
<dbReference type="InterPro" id="IPR044288">
    <property type="entry name" value="ZNF598/HEL2"/>
</dbReference>
<dbReference type="OrthoDB" id="3838338at2759"/>
<dbReference type="HOGENOM" id="CLU_530153_0_0_1"/>
<dbReference type="GO" id="GO:0043022">
    <property type="term" value="F:ribosome binding"/>
    <property type="evidence" value="ECO:0007669"/>
    <property type="project" value="TreeGrafter"/>
</dbReference>
<dbReference type="InterPro" id="IPR001841">
    <property type="entry name" value="Znf_RING"/>
</dbReference>
<proteinExistence type="predicted"/>
<dbReference type="PROSITE" id="PS50089">
    <property type="entry name" value="ZF_RING_2"/>
    <property type="match status" value="1"/>
</dbReference>
<keyword evidence="1" id="KW-0479">Metal-binding</keyword>
<reference evidence="4" key="1">
    <citation type="journal article" date="2013" name="PLoS Genet.">
        <title>The genome of Spraguea lophii and the basis of host-microsporidian interactions.</title>
        <authorList>
            <person name="Campbell S.E."/>
            <person name="Williams T.A."/>
            <person name="Yousuf A."/>
            <person name="Soanes D.M."/>
            <person name="Paszkiewicz K.H."/>
            <person name="Williams B.A.P."/>
        </authorList>
    </citation>
    <scope>NUCLEOTIDE SEQUENCE [LARGE SCALE GENOMIC DNA]</scope>
    <source>
        <strain evidence="4">42_110</strain>
    </source>
</reference>
<dbReference type="SUPFAM" id="SSF57850">
    <property type="entry name" value="RING/U-box"/>
    <property type="match status" value="1"/>
</dbReference>
<keyword evidence="4" id="KW-1185">Reference proteome</keyword>
<dbReference type="GO" id="GO:0016567">
    <property type="term" value="P:protein ubiquitination"/>
    <property type="evidence" value="ECO:0007669"/>
    <property type="project" value="TreeGrafter"/>
</dbReference>
<keyword evidence="1" id="KW-0862">Zinc</keyword>
<organism evidence="3 4">
    <name type="scientific">Spraguea lophii (strain 42_110)</name>
    <name type="common">Microsporidian parasite</name>
    <dbReference type="NCBI Taxonomy" id="1358809"/>
    <lineage>
        <taxon>Eukaryota</taxon>
        <taxon>Fungi</taxon>
        <taxon>Fungi incertae sedis</taxon>
        <taxon>Microsporidia</taxon>
        <taxon>Spragueidae</taxon>
        <taxon>Spraguea</taxon>
    </lineage>
</organism>
<dbReference type="InParanoid" id="S7WA47"/>
<dbReference type="PANTHER" id="PTHR22938">
    <property type="entry name" value="ZINC FINGER PROTEIN 598"/>
    <property type="match status" value="1"/>
</dbReference>
<dbReference type="AlphaFoldDB" id="S7WA47"/>
<dbReference type="InterPro" id="IPR056437">
    <property type="entry name" value="Znf-C2H2_ZNF598/HEL2"/>
</dbReference>
<accession>S7WA47</accession>
<dbReference type="EMBL" id="ATCN01000099">
    <property type="protein sequence ID" value="EPR79815.1"/>
    <property type="molecule type" value="Genomic_DNA"/>
</dbReference>
<dbReference type="GO" id="GO:0072344">
    <property type="term" value="P:rescue of stalled ribosome"/>
    <property type="evidence" value="ECO:0007669"/>
    <property type="project" value="InterPro"/>
</dbReference>
<evidence type="ECO:0000313" key="4">
    <source>
        <dbReference type="Proteomes" id="UP000014978"/>
    </source>
</evidence>
<evidence type="ECO:0000256" key="1">
    <source>
        <dbReference type="PROSITE-ProRule" id="PRU00175"/>
    </source>
</evidence>
<dbReference type="STRING" id="1358809.S7WA47"/>
<dbReference type="InterPro" id="IPR013083">
    <property type="entry name" value="Znf_RING/FYVE/PHD"/>
</dbReference>
<dbReference type="Pfam" id="PF13920">
    <property type="entry name" value="zf-C3HC4_3"/>
    <property type="match status" value="1"/>
</dbReference>
<sequence length="514" mass="60829">MECIICLDKSEYITEFSCGHTLCLECGCRLIYLYKEEKCPFCNANNISVTFKSENKSEIESIFTDKKPLSYKFRTNLNVSFEANAIKKLNYYLGFICKICNITLNDYQALNLHYKNIHNLLLCEVCYAGKKEFACEFTTYTLNELYNHKKFGDISKPHVFCPFCKIYLYNDDAANRHCQQSHEVCMLCDELGKKFVYFRNYKELENHYKELHYFCHYTECLNTRSKFFAYKSELLMHLSNLHNHLNLVDIPEKKVGSVRSFNPFMQKDKKFKFYKSNYDPSKTMNNNKNTTINTASRINVHKGDRSVNKIIQKKVSKKITDSIHKLSLKSNKDIQNNNRPPETLEPKTKRNNIFKYNKYINNNKDIVIEDLSMISNHKEFVIPEPTETKNFDNFQNIEDEKGNIFTMKRIVERYTSSIDVLKNIESFEEKKISATTLIDLTESLLGKEKTYDMFNKIKGYTNKKVKNELVEYLIVYKKNMDFPPFVKEKAIERKVIRKKEEIKTTFKIINLRKR</sequence>
<dbReference type="SMART" id="SM00355">
    <property type="entry name" value="ZnF_C2H2"/>
    <property type="match status" value="4"/>
</dbReference>
<name>S7WA47_SPRLO</name>
<dbReference type="InterPro" id="IPR013087">
    <property type="entry name" value="Znf_C2H2_type"/>
</dbReference>
<protein>
    <recommendedName>
        <fullName evidence="2">RING-type domain-containing protein</fullName>
    </recommendedName>
</protein>
<gene>
    <name evidence="3" type="ORF">SLOPH_2336</name>
</gene>
<dbReference type="Pfam" id="PF23230">
    <property type="entry name" value="zf-C2H2_13"/>
    <property type="match status" value="1"/>
</dbReference>
<dbReference type="PROSITE" id="PS00028">
    <property type="entry name" value="ZINC_FINGER_C2H2_1"/>
    <property type="match status" value="1"/>
</dbReference>
<evidence type="ECO:0000259" key="2">
    <source>
        <dbReference type="PROSITE" id="PS50089"/>
    </source>
</evidence>